<evidence type="ECO:0000313" key="17">
    <source>
        <dbReference type="EMBL" id="KXN67787.1"/>
    </source>
</evidence>
<dbReference type="SUPFAM" id="SSF52374">
    <property type="entry name" value="Nucleotidylyl transferase"/>
    <property type="match status" value="1"/>
</dbReference>
<evidence type="ECO:0000259" key="13">
    <source>
        <dbReference type="Pfam" id="PF00133"/>
    </source>
</evidence>
<keyword evidence="9 12" id="KW-0030">Aminoacyl-tRNA synthetase</keyword>
<evidence type="ECO:0000259" key="15">
    <source>
        <dbReference type="Pfam" id="PF09334"/>
    </source>
</evidence>
<feature type="domain" description="Methionyl/Leucyl tRNA synthetase" evidence="15">
    <location>
        <begin position="2"/>
        <end position="137"/>
    </location>
</feature>
<dbReference type="Pfam" id="PF08264">
    <property type="entry name" value="Anticodon_1"/>
    <property type="match status" value="1"/>
</dbReference>
<dbReference type="InterPro" id="IPR001412">
    <property type="entry name" value="aa-tRNA-synth_I_CS"/>
</dbReference>
<proteinExistence type="inferred from homology"/>
<evidence type="ECO:0000259" key="14">
    <source>
        <dbReference type="Pfam" id="PF08264"/>
    </source>
</evidence>
<dbReference type="Pfam" id="PF00133">
    <property type="entry name" value="tRNA-synt_1"/>
    <property type="match status" value="1"/>
</dbReference>
<evidence type="ECO:0000256" key="4">
    <source>
        <dbReference type="ARBA" id="ARBA00013164"/>
    </source>
</evidence>
<feature type="domain" description="Methionyl/Valyl/Leucyl/Isoleucyl-tRNA synthetase anticodon-binding" evidence="14">
    <location>
        <begin position="664"/>
        <end position="786"/>
    </location>
</feature>
<keyword evidence="18" id="KW-1185">Reference proteome</keyword>
<dbReference type="CDD" id="cd00812">
    <property type="entry name" value="LeuRS_core"/>
    <property type="match status" value="1"/>
</dbReference>
<dbReference type="PRINTS" id="PR00985">
    <property type="entry name" value="TRNASYNTHLEU"/>
</dbReference>
<dbReference type="GO" id="GO:0002161">
    <property type="term" value="F:aminoacyl-tRNA deacylase activity"/>
    <property type="evidence" value="ECO:0007669"/>
    <property type="project" value="InterPro"/>
</dbReference>
<comment type="catalytic activity">
    <reaction evidence="11">
        <text>tRNA(Leu) + L-leucine + ATP = L-leucyl-tRNA(Leu) + AMP + diphosphate</text>
        <dbReference type="Rhea" id="RHEA:11688"/>
        <dbReference type="Rhea" id="RHEA-COMP:9613"/>
        <dbReference type="Rhea" id="RHEA-COMP:9622"/>
        <dbReference type="ChEBI" id="CHEBI:30616"/>
        <dbReference type="ChEBI" id="CHEBI:33019"/>
        <dbReference type="ChEBI" id="CHEBI:57427"/>
        <dbReference type="ChEBI" id="CHEBI:78442"/>
        <dbReference type="ChEBI" id="CHEBI:78494"/>
        <dbReference type="ChEBI" id="CHEBI:456215"/>
        <dbReference type="EC" id="6.1.1.4"/>
    </reaction>
</comment>
<dbReference type="Gene3D" id="1.10.730.10">
    <property type="entry name" value="Isoleucyl-tRNA Synthetase, Domain 1"/>
    <property type="match status" value="1"/>
</dbReference>
<dbReference type="GO" id="GO:0005524">
    <property type="term" value="F:ATP binding"/>
    <property type="evidence" value="ECO:0007669"/>
    <property type="project" value="UniProtKB-KW"/>
</dbReference>
<keyword evidence="7 12" id="KW-0067">ATP-binding</keyword>
<evidence type="ECO:0000256" key="6">
    <source>
        <dbReference type="ARBA" id="ARBA00022741"/>
    </source>
</evidence>
<evidence type="ECO:0000256" key="9">
    <source>
        <dbReference type="ARBA" id="ARBA00023146"/>
    </source>
</evidence>
<evidence type="ECO:0000256" key="10">
    <source>
        <dbReference type="ARBA" id="ARBA00030520"/>
    </source>
</evidence>
<dbReference type="GO" id="GO:0000372">
    <property type="term" value="P:Group I intron splicing"/>
    <property type="evidence" value="ECO:0007669"/>
    <property type="project" value="EnsemblFungi"/>
</dbReference>
<gene>
    <name evidence="17" type="ORF">CONCODRAFT_82209</name>
</gene>
<reference evidence="17 18" key="1">
    <citation type="journal article" date="2015" name="Genome Biol. Evol.">
        <title>Phylogenomic analyses indicate that early fungi evolved digesting cell walls of algal ancestors of land plants.</title>
        <authorList>
            <person name="Chang Y."/>
            <person name="Wang S."/>
            <person name="Sekimoto S."/>
            <person name="Aerts A.L."/>
            <person name="Choi C."/>
            <person name="Clum A."/>
            <person name="LaButti K.M."/>
            <person name="Lindquist E.A."/>
            <person name="Yee Ngan C."/>
            <person name="Ohm R.A."/>
            <person name="Salamov A.A."/>
            <person name="Grigoriev I.V."/>
            <person name="Spatafora J.W."/>
            <person name="Berbee M.L."/>
        </authorList>
    </citation>
    <scope>NUCLEOTIDE SEQUENCE [LARGE SCALE GENOMIC DNA]</scope>
    <source>
        <strain evidence="17 18">NRRL 28638</strain>
    </source>
</reference>
<dbReference type="InterPro" id="IPR025709">
    <property type="entry name" value="Leu_tRNA-synth_edit"/>
</dbReference>
<dbReference type="PANTHER" id="PTHR43740">
    <property type="entry name" value="LEUCYL-TRNA SYNTHETASE"/>
    <property type="match status" value="1"/>
</dbReference>
<dbReference type="InterPro" id="IPR015413">
    <property type="entry name" value="Methionyl/Leucyl_tRNA_Synth"/>
</dbReference>
<dbReference type="InterPro" id="IPR002302">
    <property type="entry name" value="Leu-tRNA-ligase"/>
</dbReference>
<evidence type="ECO:0000256" key="7">
    <source>
        <dbReference type="ARBA" id="ARBA00022840"/>
    </source>
</evidence>
<dbReference type="EC" id="6.1.1.4" evidence="4"/>
<evidence type="ECO:0000256" key="1">
    <source>
        <dbReference type="ARBA" id="ARBA00004305"/>
    </source>
</evidence>
<keyword evidence="6 12" id="KW-0547">Nucleotide-binding</keyword>
<dbReference type="Pfam" id="PF13603">
    <property type="entry name" value="tRNA-synt_1_2"/>
    <property type="match status" value="1"/>
</dbReference>
<sequence>MFPYPSGYLHMGHVRVYTISDTLARYQRMANSSSTKVIHPMGWDAFGLPAENAAIERGINPKDWTLSNIKVMKNQLSLMDTKFDWEKEVITCSKDYYKFTQKLILLLHEHGLLYQKEALVNWDPVDKTVLANEQVDSEGRSWRSGAIVEQKYLKQWFVKITDYAEDLLKDLELLTGWPEKVRTMQSNWIGKSEGCEINFKLSLPNTDLNKLTVFTTRADTLYGVQYLAVITDKVRNEVDRVKLETKNNEELSMEGVNLGIDVIHPLTKESIPVYAAPYVLEDYGTGSVMGVPAHDQRDWNFFHLNEVSKELKFVIGPSADPDHLDKTQPFLDDGIMLSLGKNGSFGAKTSIQARKSISDLVASEGAGKVVNQYRLRDWLISRQRYWGAPIPFIHCDSCGVVPVPDEQLPVELPDLDVLSNEGGSPLAKSSEFVSCQCPKCKGPAKRDTDTMDTFVDSSWYFLRHLDAKNSKEMFDRKLVSKQMPVDLYIGGIEHAILHLLYSRFITKFLWKNGYLKSSENQELTDLDKMRGEPFKKLLTQGMVQGKTYKSSTNGRFVKLDDVKVIDQYQAVHKETNDPLIVTYEKMSKSKYNGVDPEKTIKLNGVDSTRLYMLYKAPPSDNLDWDDHSIIGIKRWLNKLEKLIETPSKEVKSINLQELNQESKNLYRVINFTIKEVTQSFETNYQFNTAIAFLIKLTHSLTDYSQLKGFTPNDPVYNYGVKVLIQMLSPMAPRKAQSLWDQYFISKSGDKVEECRWPQIDLEGLKEDKVNVVIQINGKKRQVADLSIDLLDELLPQTLDKLTTSNYEEFLEKVVNSEIKEKFIGQKKVFKVIIGNNRKLVNYLVK</sequence>
<name>A0A137NYF8_CONC2</name>
<comment type="similarity">
    <text evidence="3 12">Belongs to the class-I aminoacyl-tRNA synthetase family.</text>
</comment>
<dbReference type="GO" id="GO:0004823">
    <property type="term" value="F:leucine-tRNA ligase activity"/>
    <property type="evidence" value="ECO:0007669"/>
    <property type="project" value="UniProtKB-EC"/>
</dbReference>
<dbReference type="SUPFAM" id="SSF47323">
    <property type="entry name" value="Anticodon-binding domain of a subclass of class I aminoacyl-tRNA synthetases"/>
    <property type="match status" value="1"/>
</dbReference>
<dbReference type="InterPro" id="IPR014729">
    <property type="entry name" value="Rossmann-like_a/b/a_fold"/>
</dbReference>
<evidence type="ECO:0000256" key="5">
    <source>
        <dbReference type="ARBA" id="ARBA00022598"/>
    </source>
</evidence>
<evidence type="ECO:0000256" key="8">
    <source>
        <dbReference type="ARBA" id="ARBA00022917"/>
    </source>
</evidence>
<evidence type="ECO:0000256" key="3">
    <source>
        <dbReference type="ARBA" id="ARBA00005594"/>
    </source>
</evidence>
<dbReference type="NCBIfam" id="TIGR00396">
    <property type="entry name" value="leuS_bact"/>
    <property type="match status" value="1"/>
</dbReference>
<comment type="subcellular location">
    <subcellularLocation>
        <location evidence="2">Cytoplasm</location>
    </subcellularLocation>
    <subcellularLocation>
        <location evidence="1">Mitochondrion matrix</location>
    </subcellularLocation>
</comment>
<feature type="domain" description="Leucyl-tRNA synthetase editing" evidence="16">
    <location>
        <begin position="187"/>
        <end position="341"/>
    </location>
</feature>
<organism evidence="17 18">
    <name type="scientific">Conidiobolus coronatus (strain ATCC 28846 / CBS 209.66 / NRRL 28638)</name>
    <name type="common">Delacroixia coronata</name>
    <dbReference type="NCBI Taxonomy" id="796925"/>
    <lineage>
        <taxon>Eukaryota</taxon>
        <taxon>Fungi</taxon>
        <taxon>Fungi incertae sedis</taxon>
        <taxon>Zoopagomycota</taxon>
        <taxon>Entomophthoromycotina</taxon>
        <taxon>Entomophthoromycetes</taxon>
        <taxon>Entomophthorales</taxon>
        <taxon>Ancylistaceae</taxon>
        <taxon>Conidiobolus</taxon>
    </lineage>
</organism>
<dbReference type="Pfam" id="PF09334">
    <property type="entry name" value="tRNA-synt_1g"/>
    <property type="match status" value="1"/>
</dbReference>
<accession>A0A137NYF8</accession>
<dbReference type="CDD" id="cd07958">
    <property type="entry name" value="Anticodon_Ia_Leu_BEm"/>
    <property type="match status" value="1"/>
</dbReference>
<dbReference type="GO" id="GO:0006397">
    <property type="term" value="P:mRNA processing"/>
    <property type="evidence" value="ECO:0007669"/>
    <property type="project" value="EnsemblFungi"/>
</dbReference>
<dbReference type="AlphaFoldDB" id="A0A137NYF8"/>
<evidence type="ECO:0000256" key="2">
    <source>
        <dbReference type="ARBA" id="ARBA00004496"/>
    </source>
</evidence>
<dbReference type="InterPro" id="IPR002300">
    <property type="entry name" value="aa-tRNA-synth_Ia"/>
</dbReference>
<dbReference type="PROSITE" id="PS00178">
    <property type="entry name" value="AA_TRNA_LIGASE_I"/>
    <property type="match status" value="1"/>
</dbReference>
<dbReference type="Gene3D" id="3.90.740.10">
    <property type="entry name" value="Valyl/Leucyl/Isoleucyl-tRNA synthetase, editing domain"/>
    <property type="match status" value="1"/>
</dbReference>
<dbReference type="InterPro" id="IPR009008">
    <property type="entry name" value="Val/Leu/Ile-tRNA-synth_edit"/>
</dbReference>
<dbReference type="FunFam" id="3.40.50.620:FF:000003">
    <property type="entry name" value="Leucine--tRNA ligase"/>
    <property type="match status" value="1"/>
</dbReference>
<dbReference type="PANTHER" id="PTHR43740:SF2">
    <property type="entry name" value="LEUCINE--TRNA LIGASE, MITOCHONDRIAL"/>
    <property type="match status" value="1"/>
</dbReference>
<evidence type="ECO:0000313" key="18">
    <source>
        <dbReference type="Proteomes" id="UP000070444"/>
    </source>
</evidence>
<dbReference type="OrthoDB" id="15954at2759"/>
<dbReference type="Gene3D" id="3.40.50.620">
    <property type="entry name" value="HUPs"/>
    <property type="match status" value="2"/>
</dbReference>
<evidence type="ECO:0000259" key="16">
    <source>
        <dbReference type="Pfam" id="PF13603"/>
    </source>
</evidence>
<keyword evidence="5 12" id="KW-0436">Ligase</keyword>
<dbReference type="GO" id="GO:0032543">
    <property type="term" value="P:mitochondrial translation"/>
    <property type="evidence" value="ECO:0007669"/>
    <property type="project" value="EnsemblFungi"/>
</dbReference>
<protein>
    <recommendedName>
        <fullName evidence="4">leucine--tRNA ligase</fullName>
        <ecNumber evidence="4">6.1.1.4</ecNumber>
    </recommendedName>
    <alternativeName>
        <fullName evidence="10">Leucyl-tRNA synthetase</fullName>
    </alternativeName>
</protein>
<dbReference type="FunFam" id="3.40.50.620:FF:000100">
    <property type="entry name" value="probable leucine--tRNA ligase, mitochondrial"/>
    <property type="match status" value="1"/>
</dbReference>
<evidence type="ECO:0000256" key="11">
    <source>
        <dbReference type="ARBA" id="ARBA00047469"/>
    </source>
</evidence>
<dbReference type="GO" id="GO:0097157">
    <property type="term" value="F:pre-mRNA intronic binding"/>
    <property type="evidence" value="ECO:0007669"/>
    <property type="project" value="EnsemblFungi"/>
</dbReference>
<keyword evidence="8 12" id="KW-0648">Protein biosynthesis</keyword>
<dbReference type="Proteomes" id="UP000070444">
    <property type="component" value="Unassembled WGS sequence"/>
</dbReference>
<evidence type="ECO:0000256" key="12">
    <source>
        <dbReference type="RuleBase" id="RU363035"/>
    </source>
</evidence>
<dbReference type="InterPro" id="IPR013155">
    <property type="entry name" value="M/V/L/I-tRNA-synth_anticd-bd"/>
</dbReference>
<dbReference type="OMA" id="DDVDWAD"/>
<dbReference type="GO" id="GO:0006429">
    <property type="term" value="P:leucyl-tRNA aminoacylation"/>
    <property type="evidence" value="ECO:0007669"/>
    <property type="project" value="EnsemblFungi"/>
</dbReference>
<dbReference type="SUPFAM" id="SSF50677">
    <property type="entry name" value="ValRS/IleRS/LeuRS editing domain"/>
    <property type="match status" value="1"/>
</dbReference>
<dbReference type="EMBL" id="KQ964612">
    <property type="protein sequence ID" value="KXN67787.1"/>
    <property type="molecule type" value="Genomic_DNA"/>
</dbReference>
<dbReference type="STRING" id="796925.A0A137NYF8"/>
<dbReference type="GO" id="GO:0005759">
    <property type="term" value="C:mitochondrial matrix"/>
    <property type="evidence" value="ECO:0007669"/>
    <property type="project" value="UniProtKB-SubCell"/>
</dbReference>
<feature type="domain" description="Aminoacyl-tRNA synthetase class Ia" evidence="13">
    <location>
        <begin position="375"/>
        <end position="546"/>
    </location>
</feature>
<dbReference type="FunFam" id="1.10.730.10:FF:000002">
    <property type="entry name" value="Leucine--tRNA ligase"/>
    <property type="match status" value="1"/>
</dbReference>
<dbReference type="InterPro" id="IPR009080">
    <property type="entry name" value="tRNAsynth_Ia_anticodon-bd"/>
</dbReference>